<feature type="domain" description="Reverse transcriptase" evidence="1">
    <location>
        <begin position="71"/>
        <end position="345"/>
    </location>
</feature>
<dbReference type="Proteomes" id="UP000298061">
    <property type="component" value="Unassembled WGS sequence"/>
</dbReference>
<gene>
    <name evidence="2" type="ORF">EWM64_g10363</name>
</gene>
<dbReference type="InterPro" id="IPR043502">
    <property type="entry name" value="DNA/RNA_pol_sf"/>
</dbReference>
<organism evidence="2 3">
    <name type="scientific">Hericium alpestre</name>
    <dbReference type="NCBI Taxonomy" id="135208"/>
    <lineage>
        <taxon>Eukaryota</taxon>
        <taxon>Fungi</taxon>
        <taxon>Dikarya</taxon>
        <taxon>Basidiomycota</taxon>
        <taxon>Agaricomycotina</taxon>
        <taxon>Agaricomycetes</taxon>
        <taxon>Russulales</taxon>
        <taxon>Hericiaceae</taxon>
        <taxon>Hericium</taxon>
    </lineage>
</organism>
<dbReference type="PANTHER" id="PTHR33481:SF1">
    <property type="entry name" value="ENDONUCLEASE_EXONUCLEASE_PHOSPHATASE DOMAIN-CONTAINING PROTEIN-RELATED"/>
    <property type="match status" value="1"/>
</dbReference>
<dbReference type="Pfam" id="PF00078">
    <property type="entry name" value="RVT_1"/>
    <property type="match status" value="1"/>
</dbReference>
<dbReference type="InterPro" id="IPR000477">
    <property type="entry name" value="RT_dom"/>
</dbReference>
<dbReference type="OrthoDB" id="3044497at2759"/>
<keyword evidence="3" id="KW-1185">Reference proteome</keyword>
<name>A0A4Y9ZJN1_9AGAM</name>
<comment type="caution">
    <text evidence="2">The sequence shown here is derived from an EMBL/GenBank/DDBJ whole genome shotgun (WGS) entry which is preliminary data.</text>
</comment>
<dbReference type="EMBL" id="SFCI01002669">
    <property type="protein sequence ID" value="TFY73649.1"/>
    <property type="molecule type" value="Genomic_DNA"/>
</dbReference>
<dbReference type="PANTHER" id="PTHR33481">
    <property type="entry name" value="REVERSE TRANSCRIPTASE"/>
    <property type="match status" value="1"/>
</dbReference>
<reference evidence="2 3" key="1">
    <citation type="submission" date="2019-02" db="EMBL/GenBank/DDBJ databases">
        <title>Genome sequencing of the rare red list fungi Hericium alpestre (H. flagellum).</title>
        <authorList>
            <person name="Buettner E."/>
            <person name="Kellner H."/>
        </authorList>
    </citation>
    <scope>NUCLEOTIDE SEQUENCE [LARGE SCALE GENOMIC DNA]</scope>
    <source>
        <strain evidence="2 3">DSM 108284</strain>
    </source>
</reference>
<evidence type="ECO:0000259" key="1">
    <source>
        <dbReference type="Pfam" id="PF00078"/>
    </source>
</evidence>
<evidence type="ECO:0000313" key="2">
    <source>
        <dbReference type="EMBL" id="TFY73649.1"/>
    </source>
</evidence>
<dbReference type="STRING" id="135208.A0A4Y9ZJN1"/>
<sequence>MQKEFSVEYPPAKYAFVPPTDPAIERAIDKLKPYKAPSPDSIPNVLWKEMQPYGHPWKDSTTTILRKPGKPDYTKPGAWQPIALLNTIGKILSSVVADDLMSMAEHLDLLPPTHFGCRVGCSTTDVLHYITNYASDAMKKGKFACGLFLDIKGAFPSMNVDQLTHDMRCRGIPKQLTEWIECKLHGRHTVLTFDGFTSELFTLNCGRDQGCPASGPFFQFYDAGLLDIPKQNSSDDVVAFVDNTTFLTVGKTLAEAVRKAGNMLSHPNGTFAWANSHMCEFGTDKFRLVVFTRKQERYNKDRGTAICKGSKRGPKGSKGYRPIPRPSLVLDGLTIKPSTSHKVLGVHLDQEFRFKEQVAFALKKGQKWVDAFRHISKQSMGLSSKYGHQYFKAIPAAKMLYVSRLGSGEQ</sequence>
<evidence type="ECO:0000313" key="3">
    <source>
        <dbReference type="Proteomes" id="UP000298061"/>
    </source>
</evidence>
<dbReference type="SUPFAM" id="SSF56672">
    <property type="entry name" value="DNA/RNA polymerases"/>
    <property type="match status" value="1"/>
</dbReference>
<dbReference type="AlphaFoldDB" id="A0A4Y9ZJN1"/>
<proteinExistence type="predicted"/>
<accession>A0A4Y9ZJN1</accession>
<protein>
    <recommendedName>
        <fullName evidence="1">Reverse transcriptase domain-containing protein</fullName>
    </recommendedName>
</protein>